<evidence type="ECO:0000313" key="1">
    <source>
        <dbReference type="EMBL" id="MFC5887383.1"/>
    </source>
</evidence>
<keyword evidence="2" id="KW-1185">Reference proteome</keyword>
<name>A0ABW1F0L1_9ACTN</name>
<comment type="caution">
    <text evidence="1">The sequence shown here is derived from an EMBL/GenBank/DDBJ whole genome shotgun (WGS) entry which is preliminary data.</text>
</comment>
<sequence length="85" mass="9611">MRSAVKQFLSSLIHHIHAVLCASGAKDALRLVAEWCSWHPSPPVAFAGRLIIDLVFSEAVRLQVRLLVRIGWTRLRAATTRARRR</sequence>
<dbReference type="Proteomes" id="UP001596067">
    <property type="component" value="Unassembled WGS sequence"/>
</dbReference>
<evidence type="ECO:0000313" key="2">
    <source>
        <dbReference type="Proteomes" id="UP001596067"/>
    </source>
</evidence>
<accession>A0ABW1F0L1</accession>
<protein>
    <submittedName>
        <fullName evidence="1">Uncharacterized protein</fullName>
    </submittedName>
</protein>
<dbReference type="RefSeq" id="WP_345328693.1">
    <property type="nucleotide sequence ID" value="NZ_BAAAVH010000056.1"/>
</dbReference>
<reference evidence="2" key="1">
    <citation type="journal article" date="2019" name="Int. J. Syst. Evol. Microbiol.">
        <title>The Global Catalogue of Microorganisms (GCM) 10K type strain sequencing project: providing services to taxonomists for standard genome sequencing and annotation.</title>
        <authorList>
            <consortium name="The Broad Institute Genomics Platform"/>
            <consortium name="The Broad Institute Genome Sequencing Center for Infectious Disease"/>
            <person name="Wu L."/>
            <person name="Ma J."/>
        </authorList>
    </citation>
    <scope>NUCLEOTIDE SEQUENCE [LARGE SCALE GENOMIC DNA]</scope>
    <source>
        <strain evidence="2">CGMCC 4.1469</strain>
    </source>
</reference>
<proteinExistence type="predicted"/>
<gene>
    <name evidence="1" type="ORF">ACFP0N_20650</name>
</gene>
<dbReference type="EMBL" id="JBHSOD010000026">
    <property type="protein sequence ID" value="MFC5887383.1"/>
    <property type="molecule type" value="Genomic_DNA"/>
</dbReference>
<organism evidence="1 2">
    <name type="scientific">Kitasatospora aburaviensis</name>
    <dbReference type="NCBI Taxonomy" id="67265"/>
    <lineage>
        <taxon>Bacteria</taxon>
        <taxon>Bacillati</taxon>
        <taxon>Actinomycetota</taxon>
        <taxon>Actinomycetes</taxon>
        <taxon>Kitasatosporales</taxon>
        <taxon>Streptomycetaceae</taxon>
        <taxon>Kitasatospora</taxon>
    </lineage>
</organism>